<dbReference type="PhylomeDB" id="A0A068VK73"/>
<dbReference type="OrthoDB" id="1938112at2759"/>
<evidence type="ECO:0000313" key="3">
    <source>
        <dbReference type="EMBL" id="CDP20994.1"/>
    </source>
</evidence>
<reference evidence="4" key="1">
    <citation type="journal article" date="2014" name="Science">
        <title>The coffee genome provides insight into the convergent evolution of caffeine biosynthesis.</title>
        <authorList>
            <person name="Denoeud F."/>
            <person name="Carretero-Paulet L."/>
            <person name="Dereeper A."/>
            <person name="Droc G."/>
            <person name="Guyot R."/>
            <person name="Pietrella M."/>
            <person name="Zheng C."/>
            <person name="Alberti A."/>
            <person name="Anthony F."/>
            <person name="Aprea G."/>
            <person name="Aury J.M."/>
            <person name="Bento P."/>
            <person name="Bernard M."/>
            <person name="Bocs S."/>
            <person name="Campa C."/>
            <person name="Cenci A."/>
            <person name="Combes M.C."/>
            <person name="Crouzillat D."/>
            <person name="Da Silva C."/>
            <person name="Daddiego L."/>
            <person name="De Bellis F."/>
            <person name="Dussert S."/>
            <person name="Garsmeur O."/>
            <person name="Gayraud T."/>
            <person name="Guignon V."/>
            <person name="Jahn K."/>
            <person name="Jamilloux V."/>
            <person name="Joet T."/>
            <person name="Labadie K."/>
            <person name="Lan T."/>
            <person name="Leclercq J."/>
            <person name="Lepelley M."/>
            <person name="Leroy T."/>
            <person name="Li L.T."/>
            <person name="Librado P."/>
            <person name="Lopez L."/>
            <person name="Munoz A."/>
            <person name="Noel B."/>
            <person name="Pallavicini A."/>
            <person name="Perrotta G."/>
            <person name="Poncet V."/>
            <person name="Pot D."/>
            <person name="Priyono X."/>
            <person name="Rigoreau M."/>
            <person name="Rouard M."/>
            <person name="Rozas J."/>
            <person name="Tranchant-Dubreuil C."/>
            <person name="VanBuren R."/>
            <person name="Zhang Q."/>
            <person name="Andrade A.C."/>
            <person name="Argout X."/>
            <person name="Bertrand B."/>
            <person name="de Kochko A."/>
            <person name="Graziosi G."/>
            <person name="Henry R.J."/>
            <person name="Jayarama X."/>
            <person name="Ming R."/>
            <person name="Nagai C."/>
            <person name="Rounsley S."/>
            <person name="Sankoff D."/>
            <person name="Giuliano G."/>
            <person name="Albert V.A."/>
            <person name="Wincker P."/>
            <person name="Lashermes P."/>
        </authorList>
    </citation>
    <scope>NUCLEOTIDE SEQUENCE [LARGE SCALE GENOMIC DNA]</scope>
    <source>
        <strain evidence="4">cv. DH200-94</strain>
    </source>
</reference>
<protein>
    <submittedName>
        <fullName evidence="3">DH200=94 genomic scaffold, scaffold_2216</fullName>
    </submittedName>
</protein>
<keyword evidence="4" id="KW-1185">Reference proteome</keyword>
<evidence type="ECO:0000256" key="1">
    <source>
        <dbReference type="ARBA" id="ARBA00004479"/>
    </source>
</evidence>
<dbReference type="Pfam" id="PF07714">
    <property type="entry name" value="PK_Tyr_Ser-Thr"/>
    <property type="match status" value="2"/>
</dbReference>
<dbReference type="PANTHER" id="PTHR48006">
    <property type="entry name" value="LEUCINE-RICH REPEAT-CONTAINING PROTEIN DDB_G0281931-RELATED"/>
    <property type="match status" value="1"/>
</dbReference>
<sequence>TEIGMISALQHPNLMKLYGFCVEGNHLMLIYEFMANNCVSRALFNKLSSIQRTSASFSSCFRYLIIYKWQCDNKTATRASFDSDHNLVTCLYCNECSLNTCSCRGYMAPEYAMRGYLTAKADVYSYGVVALEIVSGKNNTNYRPKEECVYLLDEAYVLQERGSLLELVDPDLGPNIHQKRQLSC</sequence>
<evidence type="ECO:0000313" key="4">
    <source>
        <dbReference type="Proteomes" id="UP000295252"/>
    </source>
</evidence>
<dbReference type="Gene3D" id="3.30.200.20">
    <property type="entry name" value="Phosphorylase Kinase, domain 1"/>
    <property type="match status" value="1"/>
</dbReference>
<dbReference type="InterPro" id="IPR051824">
    <property type="entry name" value="LRR_Rcpt-Like_S/T_Kinase"/>
</dbReference>
<dbReference type="SUPFAM" id="SSF56112">
    <property type="entry name" value="Protein kinase-like (PK-like)"/>
    <property type="match status" value="1"/>
</dbReference>
<dbReference type="STRING" id="49390.A0A068VK73"/>
<feature type="non-terminal residue" evidence="3">
    <location>
        <position position="1"/>
    </location>
</feature>
<dbReference type="EMBL" id="HG741300">
    <property type="protein sequence ID" value="CDP20994.1"/>
    <property type="molecule type" value="Genomic_DNA"/>
</dbReference>
<comment type="subcellular location">
    <subcellularLocation>
        <location evidence="1">Membrane</location>
        <topology evidence="1">Single-pass type I membrane protein</topology>
    </subcellularLocation>
</comment>
<dbReference type="Gramene" id="CDP20994">
    <property type="protein sequence ID" value="CDP20994"/>
    <property type="gene ID" value="GSCOC_T00005197001"/>
</dbReference>
<dbReference type="InterPro" id="IPR011009">
    <property type="entry name" value="Kinase-like_dom_sf"/>
</dbReference>
<dbReference type="Proteomes" id="UP000295252">
    <property type="component" value="Unassembled WGS sequence"/>
</dbReference>
<feature type="domain" description="Serine-threonine/tyrosine-protein kinase catalytic" evidence="2">
    <location>
        <begin position="2"/>
        <end position="51"/>
    </location>
</feature>
<organism evidence="3 4">
    <name type="scientific">Coffea canephora</name>
    <name type="common">Robusta coffee</name>
    <dbReference type="NCBI Taxonomy" id="49390"/>
    <lineage>
        <taxon>Eukaryota</taxon>
        <taxon>Viridiplantae</taxon>
        <taxon>Streptophyta</taxon>
        <taxon>Embryophyta</taxon>
        <taxon>Tracheophyta</taxon>
        <taxon>Spermatophyta</taxon>
        <taxon>Magnoliopsida</taxon>
        <taxon>eudicotyledons</taxon>
        <taxon>Gunneridae</taxon>
        <taxon>Pentapetalae</taxon>
        <taxon>asterids</taxon>
        <taxon>lamiids</taxon>
        <taxon>Gentianales</taxon>
        <taxon>Rubiaceae</taxon>
        <taxon>Ixoroideae</taxon>
        <taxon>Gardenieae complex</taxon>
        <taxon>Bertiereae - Coffeeae clade</taxon>
        <taxon>Coffeeae</taxon>
        <taxon>Coffea</taxon>
    </lineage>
</organism>
<dbReference type="GO" id="GO:0016020">
    <property type="term" value="C:membrane"/>
    <property type="evidence" value="ECO:0007669"/>
    <property type="project" value="UniProtKB-SubCell"/>
</dbReference>
<dbReference type="Gene3D" id="1.10.510.10">
    <property type="entry name" value="Transferase(Phosphotransferase) domain 1"/>
    <property type="match status" value="1"/>
</dbReference>
<feature type="domain" description="Serine-threonine/tyrosine-protein kinase catalytic" evidence="2">
    <location>
        <begin position="105"/>
        <end position="160"/>
    </location>
</feature>
<gene>
    <name evidence="3" type="ORF">GSCOC_T00005197001</name>
</gene>
<accession>A0A068VK73</accession>
<dbReference type="PANTHER" id="PTHR48006:SF68">
    <property type="entry name" value="PROTEIN KINASE DOMAIN-CONTAINING PROTEIN"/>
    <property type="match status" value="1"/>
</dbReference>
<name>A0A068VK73_COFCA</name>
<dbReference type="GO" id="GO:0004672">
    <property type="term" value="F:protein kinase activity"/>
    <property type="evidence" value="ECO:0007669"/>
    <property type="project" value="InterPro"/>
</dbReference>
<dbReference type="InParanoid" id="A0A068VK73"/>
<proteinExistence type="predicted"/>
<dbReference type="InterPro" id="IPR001245">
    <property type="entry name" value="Ser-Thr/Tyr_kinase_cat_dom"/>
</dbReference>
<dbReference type="AlphaFoldDB" id="A0A068VK73"/>
<evidence type="ECO:0000259" key="2">
    <source>
        <dbReference type="Pfam" id="PF07714"/>
    </source>
</evidence>